<keyword evidence="1" id="KW-0812">Transmembrane</keyword>
<sequence>MSGRKTNVGRRDRIVRALLTPIALGAIVWLYTSVPQTLATLAAMGGLGLVAIVLGTGALTGTCGVYAALGFDTCSCVDEYAGGDTWG</sequence>
<comment type="caution">
    <text evidence="3">The sequence shown here is derived from an EMBL/GenBank/DDBJ whole genome shotgun (WGS) entry which is preliminary data.</text>
</comment>
<gene>
    <name evidence="3" type="ORF">EGH24_04295</name>
</gene>
<dbReference type="EMBL" id="RKLU01000002">
    <property type="protein sequence ID" value="TQQ82675.1"/>
    <property type="molecule type" value="Genomic_DNA"/>
</dbReference>
<keyword evidence="4" id="KW-1185">Reference proteome</keyword>
<dbReference type="Proteomes" id="UP000705823">
    <property type="component" value="Unassembled WGS sequence"/>
</dbReference>
<evidence type="ECO:0000313" key="4">
    <source>
        <dbReference type="Proteomes" id="UP000705823"/>
    </source>
</evidence>
<dbReference type="AlphaFoldDB" id="A0A8J8PAA0"/>
<dbReference type="OrthoDB" id="337462at2157"/>
<feature type="transmembrane region" description="Helical" evidence="1">
    <location>
        <begin position="38"/>
        <end position="59"/>
    </location>
</feature>
<protein>
    <submittedName>
        <fullName evidence="3">DUF2892 domain-containing protein</fullName>
    </submittedName>
</protein>
<reference evidence="3" key="1">
    <citation type="submission" date="2019-02" db="EMBL/GenBank/DDBJ databases">
        <title>Halonotius sp. a new haloarchaeum isolated from saline soil.</title>
        <authorList>
            <person name="Duran-Viseras A."/>
            <person name="Sanchez-Porro C."/>
            <person name="Ventosa A."/>
        </authorList>
    </citation>
    <scope>NUCLEOTIDE SEQUENCE</scope>
    <source>
        <strain evidence="3">F15B</strain>
    </source>
</reference>
<organism evidence="3 4">
    <name type="scientific">Halonotius terrestris</name>
    <dbReference type="NCBI Taxonomy" id="2487750"/>
    <lineage>
        <taxon>Archaea</taxon>
        <taxon>Methanobacteriati</taxon>
        <taxon>Methanobacteriota</taxon>
        <taxon>Stenosarchaea group</taxon>
        <taxon>Halobacteria</taxon>
        <taxon>Halobacteriales</taxon>
        <taxon>Haloferacaceae</taxon>
        <taxon>Halonotius</taxon>
    </lineage>
</organism>
<feature type="transmembrane region" description="Helical" evidence="1">
    <location>
        <begin position="14"/>
        <end position="32"/>
    </location>
</feature>
<dbReference type="Pfam" id="PF11127">
    <property type="entry name" value="YgaP-like_TM"/>
    <property type="match status" value="1"/>
</dbReference>
<evidence type="ECO:0000313" key="3">
    <source>
        <dbReference type="EMBL" id="TQQ82675.1"/>
    </source>
</evidence>
<evidence type="ECO:0000259" key="2">
    <source>
        <dbReference type="Pfam" id="PF11127"/>
    </source>
</evidence>
<keyword evidence="1" id="KW-1133">Transmembrane helix</keyword>
<name>A0A8J8PAA0_9EURY</name>
<keyword evidence="1" id="KW-0472">Membrane</keyword>
<evidence type="ECO:0000256" key="1">
    <source>
        <dbReference type="SAM" id="Phobius"/>
    </source>
</evidence>
<proteinExistence type="predicted"/>
<feature type="domain" description="Inner membrane protein YgaP-like transmembrane" evidence="2">
    <location>
        <begin position="5"/>
        <end position="75"/>
    </location>
</feature>
<accession>A0A8J8PAA0</accession>
<dbReference type="InterPro" id="IPR021309">
    <property type="entry name" value="YgaP-like_TM"/>
</dbReference>
<dbReference type="RefSeq" id="WP_142978940.1">
    <property type="nucleotide sequence ID" value="NZ_RKLU01000002.1"/>
</dbReference>